<feature type="chain" id="PRO_5032762703" description="Serine aminopeptidase S33 domain-containing protein" evidence="2">
    <location>
        <begin position="43"/>
        <end position="396"/>
    </location>
</feature>
<evidence type="ECO:0008006" key="5">
    <source>
        <dbReference type="Google" id="ProtNLM"/>
    </source>
</evidence>
<feature type="compositionally biased region" description="Low complexity" evidence="1">
    <location>
        <begin position="39"/>
        <end position="75"/>
    </location>
</feature>
<keyword evidence="4" id="KW-1185">Reference proteome</keyword>
<evidence type="ECO:0000256" key="1">
    <source>
        <dbReference type="SAM" id="MobiDB-lite"/>
    </source>
</evidence>
<accession>A0A853DGK3</accession>
<evidence type="ECO:0000313" key="3">
    <source>
        <dbReference type="EMBL" id="NYJ73345.1"/>
    </source>
</evidence>
<feature type="signal peptide" evidence="2">
    <location>
        <begin position="1"/>
        <end position="42"/>
    </location>
</feature>
<name>A0A853DGK3_9MICO</name>
<sequence length="396" mass="40315">MTGTAAATAAGRSRCARVVARRVAAGIAVVMSAAACSSHSTASSGTTASASDSASAPSSSTSSSTTASPSGSTSAGRFPQGWVDEQVSFTVDGMTIYATYRHPVSSARGPAALLIAGSGIPDRNGDSPGSPEGSIRLLANQLALDGVATLRYDKLGSGRTGLGTFAADPASVRVATYEHEAAATLRFLASRPRSDASQLSVFGHSEGGFYALMMATGHAGVVPHIARLGLIEPLSRRTLDVLDEQVTGLLRRDVSAGRITSAAAATQEQQLTAAITAVRAGRTPAQIPAVAATTFSPNNIGYTADLDRYDPAQLAAGLPAGTSVLLTCSPQDSQVPCSDVDHLKSGLTKAGVSLDYAPITDMDHALKTDDTPDNDNDDAAVPMAPALARAIATFVK</sequence>
<dbReference type="Proteomes" id="UP000571817">
    <property type="component" value="Unassembled WGS sequence"/>
</dbReference>
<reference evidence="3 4" key="1">
    <citation type="submission" date="2020-07" db="EMBL/GenBank/DDBJ databases">
        <title>Sequencing the genomes of 1000 actinobacteria strains.</title>
        <authorList>
            <person name="Klenk H.-P."/>
        </authorList>
    </citation>
    <scope>NUCLEOTIDE SEQUENCE [LARGE SCALE GENOMIC DNA]</scope>
    <source>
        <strain evidence="3 4">DSM 29531</strain>
    </source>
</reference>
<comment type="caution">
    <text evidence="3">The sequence shown here is derived from an EMBL/GenBank/DDBJ whole genome shotgun (WGS) entry which is preliminary data.</text>
</comment>
<keyword evidence="2" id="KW-0732">Signal</keyword>
<organism evidence="3 4">
    <name type="scientific">Allobranchiibius huperziae</name>
    <dbReference type="NCBI Taxonomy" id="1874116"/>
    <lineage>
        <taxon>Bacteria</taxon>
        <taxon>Bacillati</taxon>
        <taxon>Actinomycetota</taxon>
        <taxon>Actinomycetes</taxon>
        <taxon>Micrococcales</taxon>
        <taxon>Dermacoccaceae</taxon>
        <taxon>Allobranchiibius</taxon>
    </lineage>
</organism>
<dbReference type="InterPro" id="IPR029058">
    <property type="entry name" value="AB_hydrolase_fold"/>
</dbReference>
<proteinExistence type="predicted"/>
<dbReference type="InterPro" id="IPR053145">
    <property type="entry name" value="AB_hydrolase_Est10"/>
</dbReference>
<feature type="region of interest" description="Disordered" evidence="1">
    <location>
        <begin position="39"/>
        <end position="79"/>
    </location>
</feature>
<dbReference type="EMBL" id="JACCFW010000001">
    <property type="protein sequence ID" value="NYJ73345.1"/>
    <property type="molecule type" value="Genomic_DNA"/>
</dbReference>
<dbReference type="Gene3D" id="3.40.50.1820">
    <property type="entry name" value="alpha/beta hydrolase"/>
    <property type="match status" value="2"/>
</dbReference>
<dbReference type="RefSeq" id="WP_179478544.1">
    <property type="nucleotide sequence ID" value="NZ_JACCFW010000001.1"/>
</dbReference>
<dbReference type="SUPFAM" id="SSF53474">
    <property type="entry name" value="alpha/beta-Hydrolases"/>
    <property type="match status" value="1"/>
</dbReference>
<evidence type="ECO:0000313" key="4">
    <source>
        <dbReference type="Proteomes" id="UP000571817"/>
    </source>
</evidence>
<dbReference type="AlphaFoldDB" id="A0A853DGK3"/>
<dbReference type="PANTHER" id="PTHR43265:SF1">
    <property type="entry name" value="ESTERASE ESTD"/>
    <property type="match status" value="1"/>
</dbReference>
<evidence type="ECO:0000256" key="2">
    <source>
        <dbReference type="SAM" id="SignalP"/>
    </source>
</evidence>
<protein>
    <recommendedName>
        <fullName evidence="5">Serine aminopeptidase S33 domain-containing protein</fullName>
    </recommendedName>
</protein>
<gene>
    <name evidence="3" type="ORF">HNR15_000308</name>
</gene>
<dbReference type="PANTHER" id="PTHR43265">
    <property type="entry name" value="ESTERASE ESTD"/>
    <property type="match status" value="1"/>
</dbReference>
<dbReference type="GO" id="GO:0052689">
    <property type="term" value="F:carboxylic ester hydrolase activity"/>
    <property type="evidence" value="ECO:0007669"/>
    <property type="project" value="TreeGrafter"/>
</dbReference>